<protein>
    <submittedName>
        <fullName evidence="1">L-rhamnose mutarotase</fullName>
    </submittedName>
</protein>
<dbReference type="SUPFAM" id="SSF54909">
    <property type="entry name" value="Dimeric alpha+beta barrel"/>
    <property type="match status" value="1"/>
</dbReference>
<dbReference type="Proteomes" id="UP001199816">
    <property type="component" value="Unassembled WGS sequence"/>
</dbReference>
<dbReference type="Pfam" id="PF05336">
    <property type="entry name" value="rhaM"/>
    <property type="match status" value="1"/>
</dbReference>
<dbReference type="PANTHER" id="PTHR43239">
    <property type="entry name" value="UPF0734 PROTEIN DDB_G0273871/DDB_G0273177"/>
    <property type="match status" value="1"/>
</dbReference>
<dbReference type="RefSeq" id="WP_231002767.1">
    <property type="nucleotide sequence ID" value="NZ_JAJNEC010000003.1"/>
</dbReference>
<comment type="caution">
    <text evidence="1">The sequence shown here is derived from an EMBL/GenBank/DDBJ whole genome shotgun (WGS) entry which is preliminary data.</text>
</comment>
<dbReference type="EMBL" id="JAJNEC010000003">
    <property type="protein sequence ID" value="MCD2421866.1"/>
    <property type="molecule type" value="Genomic_DNA"/>
</dbReference>
<dbReference type="PANTHER" id="PTHR43239:SF1">
    <property type="entry name" value="UPF0734 PROTEIN DDB_G0273871_DDB_G0273177"/>
    <property type="match status" value="1"/>
</dbReference>
<evidence type="ECO:0000313" key="1">
    <source>
        <dbReference type="EMBL" id="MCD2421866.1"/>
    </source>
</evidence>
<dbReference type="InterPro" id="IPR052996">
    <property type="entry name" value="Carb_Metab_Mutarotase"/>
</dbReference>
<keyword evidence="2" id="KW-1185">Reference proteome</keyword>
<sequence>MKRFCLTLDLKDDPELIGRYDAHHREDQVWPEIISGIRSCGMHTMDIYRAGNRLVMILETADDFDLQAGFEAMAALPRQQEWARLMNAFQQRLSFAKPGEHWVEMKQIFKLYN</sequence>
<reference evidence="1 2" key="1">
    <citation type="submission" date="2021-11" db="EMBL/GenBank/DDBJ databases">
        <title>Genomic of Niabella pedocola.</title>
        <authorList>
            <person name="Wu T."/>
        </authorList>
    </citation>
    <scope>NUCLEOTIDE SEQUENCE [LARGE SCALE GENOMIC DNA]</scope>
    <source>
        <strain evidence="1 2">JCM 31011</strain>
    </source>
</reference>
<accession>A0ABS8PPV9</accession>
<gene>
    <name evidence="1" type="ORF">LQ567_03775</name>
</gene>
<dbReference type="InterPro" id="IPR008000">
    <property type="entry name" value="Rham/fucose_mutarotase"/>
</dbReference>
<name>A0ABS8PPV9_9BACT</name>
<evidence type="ECO:0000313" key="2">
    <source>
        <dbReference type="Proteomes" id="UP001199816"/>
    </source>
</evidence>
<proteinExistence type="predicted"/>
<dbReference type="Gene3D" id="3.30.70.100">
    <property type="match status" value="1"/>
</dbReference>
<organism evidence="1 2">
    <name type="scientific">Niabella pedocola</name>
    <dbReference type="NCBI Taxonomy" id="1752077"/>
    <lineage>
        <taxon>Bacteria</taxon>
        <taxon>Pseudomonadati</taxon>
        <taxon>Bacteroidota</taxon>
        <taxon>Chitinophagia</taxon>
        <taxon>Chitinophagales</taxon>
        <taxon>Chitinophagaceae</taxon>
        <taxon>Niabella</taxon>
    </lineage>
</organism>
<dbReference type="InterPro" id="IPR011008">
    <property type="entry name" value="Dimeric_a/b-barrel"/>
</dbReference>